<keyword evidence="1" id="KW-0175">Coiled coil</keyword>
<evidence type="ECO:0000313" key="4">
    <source>
        <dbReference type="Proteomes" id="UP000181898"/>
    </source>
</evidence>
<dbReference type="EMBL" id="CP018155">
    <property type="protein sequence ID" value="APG66288.1"/>
    <property type="molecule type" value="Genomic_DNA"/>
</dbReference>
<organism evidence="3 4">
    <name type="scientific">Tenacibaculum todarodis</name>
    <dbReference type="NCBI Taxonomy" id="1850252"/>
    <lineage>
        <taxon>Bacteria</taxon>
        <taxon>Pseudomonadati</taxon>
        <taxon>Bacteroidota</taxon>
        <taxon>Flavobacteriia</taxon>
        <taxon>Flavobacteriales</taxon>
        <taxon>Flavobacteriaceae</taxon>
        <taxon>Tenacibaculum</taxon>
    </lineage>
</organism>
<keyword evidence="4" id="KW-1185">Reference proteome</keyword>
<evidence type="ECO:0000313" key="3">
    <source>
        <dbReference type="EMBL" id="APG66288.1"/>
    </source>
</evidence>
<evidence type="ECO:0000313" key="2">
    <source>
        <dbReference type="EMBL" id="APG63851.1"/>
    </source>
</evidence>
<protein>
    <submittedName>
        <fullName evidence="3">tRNA pseudouridine synthase A</fullName>
    </submittedName>
</protein>
<gene>
    <name evidence="2" type="ORF">LPB136_00010</name>
    <name evidence="3" type="ORF">LPB136_13300</name>
</gene>
<dbReference type="OrthoDB" id="1448232at2"/>
<feature type="coiled-coil region" evidence="1">
    <location>
        <begin position="34"/>
        <end position="61"/>
    </location>
</feature>
<evidence type="ECO:0000256" key="1">
    <source>
        <dbReference type="SAM" id="Coils"/>
    </source>
</evidence>
<sequence>MKTLQLKVNDKVYDKVLALLGKFNKDEIEIISTNENFIATKKNLQNELSEIEQGKASFVSEEELKCRLDKIV</sequence>
<accession>A0A1L3JMD6</accession>
<dbReference type="RefSeq" id="WP_072554173.1">
    <property type="nucleotide sequence ID" value="NZ_CP018155.1"/>
</dbReference>
<dbReference type="AlphaFoldDB" id="A0A1L3JMD6"/>
<dbReference type="KEGG" id="ten:LPB136_13300"/>
<proteinExistence type="predicted"/>
<reference evidence="3 4" key="1">
    <citation type="submission" date="2016-11" db="EMBL/GenBank/DDBJ databases">
        <title>Tenacibaculum sp. LPB0136, isolated from marine environment.</title>
        <authorList>
            <person name="Kim E."/>
            <person name="Yi H."/>
        </authorList>
    </citation>
    <scope>NUCLEOTIDE SEQUENCE [LARGE SCALE GENOMIC DNA]</scope>
    <source>
        <strain evidence="3 4">LPB0136</strain>
    </source>
</reference>
<dbReference type="EMBL" id="CP018155">
    <property type="protein sequence ID" value="APG63851.1"/>
    <property type="molecule type" value="Genomic_DNA"/>
</dbReference>
<dbReference type="Proteomes" id="UP000181898">
    <property type="component" value="Chromosome"/>
</dbReference>
<dbReference type="KEGG" id="ten:LPB136_00010"/>
<name>A0A1L3JMD6_9FLAO</name>